<feature type="compositionally biased region" description="Polar residues" evidence="1">
    <location>
        <begin position="174"/>
        <end position="188"/>
    </location>
</feature>
<keyword evidence="4" id="KW-1185">Reference proteome</keyword>
<dbReference type="EMBL" id="ASPP01025714">
    <property type="protein sequence ID" value="ETO07806.1"/>
    <property type="molecule type" value="Genomic_DNA"/>
</dbReference>
<name>X6M2K0_RETFI</name>
<keyword evidence="2" id="KW-0472">Membrane</keyword>
<feature type="transmembrane region" description="Helical" evidence="2">
    <location>
        <begin position="355"/>
        <end position="375"/>
    </location>
</feature>
<keyword evidence="2" id="KW-1133">Transmembrane helix</keyword>
<sequence>IKPKDFNQFDNKDIIDRGAVMTDMQKLHQQNGDNMSNGKGSNEELKEKMVRKIQETKEFEMILNEMKQVMVEENKKQMVGHNKYFNPTMGNKNMLILKKMWSTNSLFVLSHMELTEDMTNEEYEKFDQLICDLVNAKKTQGKTIKNRYLQFNRTHETRDGKFIFYNNISSGNMSALEEPQSTSQSTVPANGKDNISPEPKKLSKADSQGSEQSKRMSMKKGLVADDTDLINKINAIEHQHMHTTEFLVSLNNNSKRKTLTANGALPGSNDTTPTSDDNDLIRVNGNATVYVHPDGAALPQQAVLIHTQQSDPHRAAGRYDPYRSLLRGPSSQPIQTVAQNSSKKSADKNNLNTSLTFLLGAAIVCVGVIVAYRWFVADDYNENASQGVTGDNTWTRLRQGRPLRIPFTLHKLKRHQ</sequence>
<organism evidence="3 4">
    <name type="scientific">Reticulomyxa filosa</name>
    <dbReference type="NCBI Taxonomy" id="46433"/>
    <lineage>
        <taxon>Eukaryota</taxon>
        <taxon>Sar</taxon>
        <taxon>Rhizaria</taxon>
        <taxon>Retaria</taxon>
        <taxon>Foraminifera</taxon>
        <taxon>Monothalamids</taxon>
        <taxon>Reticulomyxidae</taxon>
        <taxon>Reticulomyxa</taxon>
    </lineage>
</organism>
<evidence type="ECO:0000256" key="2">
    <source>
        <dbReference type="SAM" id="Phobius"/>
    </source>
</evidence>
<dbReference type="AlphaFoldDB" id="X6M2K0"/>
<evidence type="ECO:0000313" key="3">
    <source>
        <dbReference type="EMBL" id="ETO07806.1"/>
    </source>
</evidence>
<feature type="region of interest" description="Disordered" evidence="1">
    <location>
        <begin position="311"/>
        <end position="333"/>
    </location>
</feature>
<feature type="region of interest" description="Disordered" evidence="1">
    <location>
        <begin position="174"/>
        <end position="220"/>
    </location>
</feature>
<proteinExistence type="predicted"/>
<reference evidence="3 4" key="1">
    <citation type="journal article" date="2013" name="Curr. Biol.">
        <title>The Genome of the Foraminiferan Reticulomyxa filosa.</title>
        <authorList>
            <person name="Glockner G."/>
            <person name="Hulsmann N."/>
            <person name="Schleicher M."/>
            <person name="Noegel A.A."/>
            <person name="Eichinger L."/>
            <person name="Gallinger C."/>
            <person name="Pawlowski J."/>
            <person name="Sierra R."/>
            <person name="Euteneuer U."/>
            <person name="Pillet L."/>
            <person name="Moustafa A."/>
            <person name="Platzer M."/>
            <person name="Groth M."/>
            <person name="Szafranski K."/>
            <person name="Schliwa M."/>
        </authorList>
    </citation>
    <scope>NUCLEOTIDE SEQUENCE [LARGE SCALE GENOMIC DNA]</scope>
</reference>
<evidence type="ECO:0000256" key="1">
    <source>
        <dbReference type="SAM" id="MobiDB-lite"/>
    </source>
</evidence>
<keyword evidence="2" id="KW-0812">Transmembrane</keyword>
<evidence type="ECO:0000313" key="4">
    <source>
        <dbReference type="Proteomes" id="UP000023152"/>
    </source>
</evidence>
<gene>
    <name evidence="3" type="ORF">RFI_29585</name>
</gene>
<protein>
    <submittedName>
        <fullName evidence="3">Uncharacterized protein</fullName>
    </submittedName>
</protein>
<feature type="non-terminal residue" evidence="3">
    <location>
        <position position="1"/>
    </location>
</feature>
<comment type="caution">
    <text evidence="3">The sequence shown here is derived from an EMBL/GenBank/DDBJ whole genome shotgun (WGS) entry which is preliminary data.</text>
</comment>
<dbReference type="Proteomes" id="UP000023152">
    <property type="component" value="Unassembled WGS sequence"/>
</dbReference>
<accession>X6M2K0</accession>